<keyword evidence="3" id="KW-1185">Reference proteome</keyword>
<organism evidence="2 3">
    <name type="scientific">Flavobacterium salmonis</name>
    <dbReference type="NCBI Taxonomy" id="2654844"/>
    <lineage>
        <taxon>Bacteria</taxon>
        <taxon>Pseudomonadati</taxon>
        <taxon>Bacteroidota</taxon>
        <taxon>Flavobacteriia</taxon>
        <taxon>Flavobacteriales</taxon>
        <taxon>Flavobacteriaceae</taxon>
        <taxon>Flavobacterium</taxon>
    </lineage>
</organism>
<gene>
    <name evidence="2" type="ORF">FLAT13_01795</name>
</gene>
<keyword evidence="1" id="KW-0472">Membrane</keyword>
<feature type="transmembrane region" description="Helical" evidence="1">
    <location>
        <begin position="20"/>
        <end position="48"/>
    </location>
</feature>
<proteinExistence type="predicted"/>
<sequence length="93" mass="9694">MLPPPENTDHVPPAGVADKALVVFSQIAVVVVVLFGAPAVLFTTTVLVTDIARLHVPLLTLVKFKVVLGETPNVVTVTVPPEPIVAVPETAPV</sequence>
<dbReference type="AlphaFoldDB" id="A0A6V6YVV5"/>
<evidence type="ECO:0000313" key="3">
    <source>
        <dbReference type="Proteomes" id="UP000530060"/>
    </source>
</evidence>
<dbReference type="Proteomes" id="UP000530060">
    <property type="component" value="Unassembled WGS sequence"/>
</dbReference>
<name>A0A6V6YVV5_9FLAO</name>
<evidence type="ECO:0000256" key="1">
    <source>
        <dbReference type="SAM" id="Phobius"/>
    </source>
</evidence>
<accession>A0A6V6YVV5</accession>
<protein>
    <submittedName>
        <fullName evidence="2">Uncharacterized protein</fullName>
    </submittedName>
</protein>
<comment type="caution">
    <text evidence="2">The sequence shown here is derived from an EMBL/GenBank/DDBJ whole genome shotgun (WGS) entry which is preliminary data.</text>
</comment>
<dbReference type="EMBL" id="CAIJDP010000063">
    <property type="protein sequence ID" value="CAD0003667.1"/>
    <property type="molecule type" value="Genomic_DNA"/>
</dbReference>
<keyword evidence="1" id="KW-1133">Transmembrane helix</keyword>
<reference evidence="2 3" key="1">
    <citation type="submission" date="2020-06" db="EMBL/GenBank/DDBJ databases">
        <authorList>
            <person name="Criscuolo A."/>
        </authorList>
    </citation>
    <scope>NUCLEOTIDE SEQUENCE [LARGE SCALE GENOMIC DNA]</scope>
    <source>
        <strain evidence="3">CIP 111411</strain>
    </source>
</reference>
<evidence type="ECO:0000313" key="2">
    <source>
        <dbReference type="EMBL" id="CAD0003667.1"/>
    </source>
</evidence>
<keyword evidence="1" id="KW-0812">Transmembrane</keyword>